<reference evidence="2 3" key="1">
    <citation type="submission" date="2018-06" db="EMBL/GenBank/DDBJ databases">
        <authorList>
            <consortium name="Pathogen Informatics"/>
            <person name="Doyle S."/>
        </authorList>
    </citation>
    <scope>NUCLEOTIDE SEQUENCE [LARGE SCALE GENOMIC DNA]</scope>
    <source>
        <strain evidence="2 3">NCTC10313</strain>
    </source>
</reference>
<dbReference type="Proteomes" id="UP000254487">
    <property type="component" value="Unassembled WGS sequence"/>
</dbReference>
<sequence>MAAHCALSGLRDLAPGLPPSQARQAQRRRAIYPTPCRVCAGWRLAPYPAYMIWRRVHPLRRPRQAQRRRAIYPTPCRVCGGWRLAPYPAYVIWRRVRPPFVGPASAAPPDNIPLHRARVCAGWRLAPYPGYVIWRRVHPLRRPGKRSAAGQSGREPVFVADGGSRFIRAT</sequence>
<proteinExistence type="predicted"/>
<accession>A0A378A2M2</accession>
<evidence type="ECO:0000313" key="2">
    <source>
        <dbReference type="EMBL" id="STU92800.1"/>
    </source>
</evidence>
<feature type="domain" description="Single CXXC unit" evidence="1">
    <location>
        <begin position="33"/>
        <end position="45"/>
    </location>
</feature>
<name>A0A378A2M2_KLEPO</name>
<evidence type="ECO:0000259" key="1">
    <source>
        <dbReference type="Pfam" id="PF15626"/>
    </source>
</evidence>
<organism evidence="2 3">
    <name type="scientific">Klebsiella pneumoniae subsp. ozaenae</name>
    <dbReference type="NCBI Taxonomy" id="574"/>
    <lineage>
        <taxon>Bacteria</taxon>
        <taxon>Pseudomonadati</taxon>
        <taxon>Pseudomonadota</taxon>
        <taxon>Gammaproteobacteria</taxon>
        <taxon>Enterobacterales</taxon>
        <taxon>Enterobacteriaceae</taxon>
        <taxon>Klebsiella/Raoultella group</taxon>
        <taxon>Klebsiella</taxon>
        <taxon>Klebsiella pneumoniae complex</taxon>
    </lineage>
</organism>
<gene>
    <name evidence="2" type="ORF">NCTC10313_04793</name>
</gene>
<dbReference type="InterPro" id="IPR039479">
    <property type="entry name" value="Mono-CXXC"/>
</dbReference>
<dbReference type="AlphaFoldDB" id="A0A378A2M2"/>
<evidence type="ECO:0000313" key="3">
    <source>
        <dbReference type="Proteomes" id="UP000254487"/>
    </source>
</evidence>
<dbReference type="Pfam" id="PF15626">
    <property type="entry name" value="mono-CXXC"/>
    <property type="match status" value="1"/>
</dbReference>
<protein>
    <recommendedName>
        <fullName evidence="1">Single CXXC unit domain-containing protein</fullName>
    </recommendedName>
</protein>
<dbReference type="EMBL" id="UGLW01000003">
    <property type="protein sequence ID" value="STU92800.1"/>
    <property type="molecule type" value="Genomic_DNA"/>
</dbReference>